<comment type="caution">
    <text evidence="2">The sequence shown here is derived from an EMBL/GenBank/DDBJ whole genome shotgun (WGS) entry which is preliminary data.</text>
</comment>
<reference evidence="2 3" key="1">
    <citation type="submission" date="2021-01" db="EMBL/GenBank/DDBJ databases">
        <title>Genomic Encyclopedia of Type Strains, Phase IV (KMG-IV): sequencing the most valuable type-strain genomes for metagenomic binning, comparative biology and taxonomic classification.</title>
        <authorList>
            <person name="Goeker M."/>
        </authorList>
    </citation>
    <scope>NUCLEOTIDE SEQUENCE [LARGE SCALE GENOMIC DNA]</scope>
    <source>
        <strain evidence="2 3">DSM 25540</strain>
    </source>
</reference>
<dbReference type="Proteomes" id="UP000741863">
    <property type="component" value="Unassembled WGS sequence"/>
</dbReference>
<evidence type="ECO:0000313" key="3">
    <source>
        <dbReference type="Proteomes" id="UP000741863"/>
    </source>
</evidence>
<protein>
    <submittedName>
        <fullName evidence="2">Uncharacterized protein YrrD</fullName>
    </submittedName>
</protein>
<evidence type="ECO:0000313" key="2">
    <source>
        <dbReference type="EMBL" id="MBM7631851.1"/>
    </source>
</evidence>
<accession>A0ABS2PA33</accession>
<organism evidence="2 3">
    <name type="scientific">Geomicrobium sediminis</name>
    <dbReference type="NCBI Taxonomy" id="1347788"/>
    <lineage>
        <taxon>Bacteria</taxon>
        <taxon>Bacillati</taxon>
        <taxon>Bacillota</taxon>
        <taxon>Bacilli</taxon>
        <taxon>Bacillales</taxon>
        <taxon>Geomicrobium</taxon>
    </lineage>
</organism>
<dbReference type="EMBL" id="JAFBEC010000002">
    <property type="protein sequence ID" value="MBM7631851.1"/>
    <property type="molecule type" value="Genomic_DNA"/>
</dbReference>
<name>A0ABS2PA33_9BACL</name>
<dbReference type="Gene3D" id="3.90.50.10">
    <property type="entry name" value="Photosynthetic Reaction Center, subunit H, domain 2"/>
    <property type="match status" value="2"/>
</dbReference>
<dbReference type="RefSeq" id="WP_204695894.1">
    <property type="nucleotide sequence ID" value="NZ_JAFBEC010000002.1"/>
</dbReference>
<dbReference type="InterPro" id="IPR011033">
    <property type="entry name" value="PRC_barrel-like_sf"/>
</dbReference>
<sequence>MNFRVDAFTQFALSTTDDEFGTVNDVYFDSVGNWKVRYIIADTRPWFFGGKVILSPDSVERMDIDAQLLHLSATKEEIKDSPKPDEKEPISRTHEERILSHYGLPYYWTAPGGMAQNGTHPYPTVGPLSPVAVEAVIESEEAQISEEPTEDVNYHLQSSKDLTSYSVYSRGEKIGKIDDIVFDSRTWQVEFIEVNTGTALKKTHHLIPVQKFKELDPVTERAHVDIDLEKLKDAPTHEQLTDEHKKGINKYYGMSGMSGL</sequence>
<proteinExistence type="predicted"/>
<dbReference type="InterPro" id="IPR027275">
    <property type="entry name" value="PRC-brl_dom"/>
</dbReference>
<dbReference type="SUPFAM" id="SSF50346">
    <property type="entry name" value="PRC-barrel domain"/>
    <property type="match status" value="2"/>
</dbReference>
<gene>
    <name evidence="2" type="ORF">JOD17_000943</name>
</gene>
<dbReference type="InterPro" id="IPR014747">
    <property type="entry name" value="Bac_photo_RC_H_C"/>
</dbReference>
<dbReference type="Pfam" id="PF05239">
    <property type="entry name" value="PRC"/>
    <property type="match status" value="1"/>
</dbReference>
<evidence type="ECO:0000259" key="1">
    <source>
        <dbReference type="Pfam" id="PF05239"/>
    </source>
</evidence>
<feature type="domain" description="PRC-barrel" evidence="1">
    <location>
        <begin position="160"/>
        <end position="227"/>
    </location>
</feature>
<keyword evidence="3" id="KW-1185">Reference proteome</keyword>